<dbReference type="PROSITE" id="PS51318">
    <property type="entry name" value="TAT"/>
    <property type="match status" value="1"/>
</dbReference>
<organism evidence="1 2">
    <name type="scientific">Paenirhodobacter populi</name>
    <dbReference type="NCBI Taxonomy" id="2306993"/>
    <lineage>
        <taxon>Bacteria</taxon>
        <taxon>Pseudomonadati</taxon>
        <taxon>Pseudomonadota</taxon>
        <taxon>Alphaproteobacteria</taxon>
        <taxon>Rhodobacterales</taxon>
        <taxon>Rhodobacter group</taxon>
        <taxon>Paenirhodobacter</taxon>
    </lineage>
</organism>
<reference evidence="1 2" key="2">
    <citation type="submission" date="2019-01" db="EMBL/GenBank/DDBJ databases">
        <authorList>
            <person name="Li Y."/>
        </authorList>
    </citation>
    <scope>NUCLEOTIDE SEQUENCE [LARGE SCALE GENOMIC DNA]</scope>
    <source>
        <strain evidence="1 2">D19-10-3-21</strain>
    </source>
</reference>
<dbReference type="EMBL" id="SAUX01000035">
    <property type="protein sequence ID" value="RWR26305.1"/>
    <property type="molecule type" value="Genomic_DNA"/>
</dbReference>
<dbReference type="PIRSF" id="PIRSF028101">
    <property type="entry name" value="UCP028101"/>
    <property type="match status" value="1"/>
</dbReference>
<evidence type="ECO:0000313" key="2">
    <source>
        <dbReference type="Proteomes" id="UP000285295"/>
    </source>
</evidence>
<proteinExistence type="predicted"/>
<name>A0A443K0R1_9RHOB</name>
<sequence>MTSRRAFLTSLIVAGALPRLTWADAGSPVLLAAGRDRDGNHWLHGLSREGESRFSRRLPGRGHAAAAHPIRPEAVAFARRPGTFAVVIDCLSGAALAHLTPPAGRQFNGHGAFSADGGILYTSEVIADGSDGRIGVWDAAAGYARIREWSSGGIGPHEILRLPDGGLAVANGGIETDPQDRSKLNIGTMRPNLTLLAADGSIREQVSLAPEYAMLSIRHLALAPDGELAFAMQWEGDPAEIVPLLGLYRPGGKVRLCPAGEVEAFTMRGYAGSVAFSGPGDMVAITSPVGGAIMVFDLDGRPLATHGRPDICGLAPAAHGFMATDGAGMVWACDNEGMRLLTRVEHAWDNHLVPVAT</sequence>
<dbReference type="InterPro" id="IPR011044">
    <property type="entry name" value="Quino_amine_DH_bsu"/>
</dbReference>
<gene>
    <name evidence="1" type="ORF">D2T31_20340</name>
</gene>
<dbReference type="Proteomes" id="UP000285295">
    <property type="component" value="Unassembled WGS sequence"/>
</dbReference>
<dbReference type="OrthoDB" id="5624218at2"/>
<dbReference type="InterPro" id="IPR008311">
    <property type="entry name" value="UCP028101"/>
</dbReference>
<dbReference type="RefSeq" id="WP_128238716.1">
    <property type="nucleotide sequence ID" value="NZ_SAUX01000035.1"/>
</dbReference>
<dbReference type="AlphaFoldDB" id="A0A443K0R1"/>
<reference evidence="1 2" key="1">
    <citation type="submission" date="2019-01" db="EMBL/GenBank/DDBJ databases">
        <title>Sinorhodobacter populi sp. nov. isolated from the symptomatic bark tissue of Populus euramericana canker.</title>
        <authorList>
            <person name="Xu G."/>
        </authorList>
    </citation>
    <scope>NUCLEOTIDE SEQUENCE [LARGE SCALE GENOMIC DNA]</scope>
    <source>
        <strain evidence="1 2">D19-10-3-21</strain>
    </source>
</reference>
<dbReference type="SUPFAM" id="SSF50969">
    <property type="entry name" value="YVTN repeat-like/Quinoprotein amine dehydrogenase"/>
    <property type="match status" value="1"/>
</dbReference>
<dbReference type="Gene3D" id="2.130.10.10">
    <property type="entry name" value="YVTN repeat-like/Quinoprotein amine dehydrogenase"/>
    <property type="match status" value="1"/>
</dbReference>
<accession>A0A443K0R1</accession>
<protein>
    <submittedName>
        <fullName evidence="1">DUF1513 domain-containing protein</fullName>
    </submittedName>
</protein>
<evidence type="ECO:0000313" key="1">
    <source>
        <dbReference type="EMBL" id="RWR26305.1"/>
    </source>
</evidence>
<dbReference type="InterPro" id="IPR006311">
    <property type="entry name" value="TAT_signal"/>
</dbReference>
<comment type="caution">
    <text evidence="1">The sequence shown here is derived from an EMBL/GenBank/DDBJ whole genome shotgun (WGS) entry which is preliminary data.</text>
</comment>
<dbReference type="InterPro" id="IPR015943">
    <property type="entry name" value="WD40/YVTN_repeat-like_dom_sf"/>
</dbReference>
<dbReference type="Pfam" id="PF07433">
    <property type="entry name" value="DUF1513"/>
    <property type="match status" value="1"/>
</dbReference>